<proteinExistence type="predicted"/>
<comment type="caution">
    <text evidence="2">The sequence shown here is derived from an EMBL/GenBank/DDBJ whole genome shotgun (WGS) entry which is preliminary data.</text>
</comment>
<gene>
    <name evidence="2" type="ORF">H7R39_09655</name>
</gene>
<evidence type="ECO:0000313" key="2">
    <source>
        <dbReference type="EMBL" id="MBC2883511.1"/>
    </source>
</evidence>
<evidence type="ECO:0008006" key="4">
    <source>
        <dbReference type="Google" id="ProtNLM"/>
    </source>
</evidence>
<organism evidence="2 3">
    <name type="scientific">Campylobacter massiliensis</name>
    <dbReference type="NCBI Taxonomy" id="2762557"/>
    <lineage>
        <taxon>Bacteria</taxon>
        <taxon>Pseudomonadati</taxon>
        <taxon>Campylobacterota</taxon>
        <taxon>Epsilonproteobacteria</taxon>
        <taxon>Campylobacterales</taxon>
        <taxon>Campylobacteraceae</taxon>
        <taxon>Campylobacter</taxon>
    </lineage>
</organism>
<name>A0A842J744_9BACT</name>
<evidence type="ECO:0000256" key="1">
    <source>
        <dbReference type="SAM" id="MobiDB-lite"/>
    </source>
</evidence>
<reference evidence="2 3" key="1">
    <citation type="submission" date="2020-08" db="EMBL/GenBank/DDBJ databases">
        <title>Complete genome and description of Campylobacter massiliensis Marseille-Q3452 sp. nov.</title>
        <authorList>
            <person name="Antezack A."/>
        </authorList>
    </citation>
    <scope>NUCLEOTIDE SEQUENCE [LARGE SCALE GENOMIC DNA]</scope>
    <source>
        <strain evidence="2 3">Marseille-Q3452</strain>
    </source>
</reference>
<keyword evidence="3" id="KW-1185">Reference proteome</keyword>
<accession>A0A842J744</accession>
<dbReference type="Proteomes" id="UP000552683">
    <property type="component" value="Unassembled WGS sequence"/>
</dbReference>
<protein>
    <recommendedName>
        <fullName evidence="4">DUF4214 domain-containing protein</fullName>
    </recommendedName>
</protein>
<evidence type="ECO:0000313" key="3">
    <source>
        <dbReference type="Proteomes" id="UP000552683"/>
    </source>
</evidence>
<dbReference type="EMBL" id="JACLZK010000002">
    <property type="protein sequence ID" value="MBC2883511.1"/>
    <property type="molecule type" value="Genomic_DNA"/>
</dbReference>
<dbReference type="RefSeq" id="WP_185899024.1">
    <property type="nucleotide sequence ID" value="NZ_JACLZK010000002.1"/>
</dbReference>
<dbReference type="AlphaFoldDB" id="A0A842J744"/>
<sequence>MAISSSDISALYITLFNRAPEGAGHEFWLKSADKQGLNLSQVAAQMLDTDASKEYFAGKETNFDFINHIYANLFGKTNIQDPDGVKFWTDSIEKGASKAFIVSEILNAATNNVYTKAEDIKAQKLFLNKVNAAEITYRSIKDVLSKGTINEKIAGFSAILKNIKEACPPVHIAQVVKQEALKANLQILSDDEVAKITKEVFASVSIDEAKKALKETTATSDICPPKPSPGGDVKPSEEYIKLNQVGDTSVYKSDDGKYVVDLGMDEVASGKALAVGKNSNKTYEISEGSNTSPVLKFNDKPLLKQDTQGGTIYKNGAITVKFISKDGKVVFAYDGESSGFVLKEDVNDGYETMSQAKIQNGEFKVNADVKATYKTEIVKISSQSYQISKIKAFDGASDYKFGANKLAVDRDLKISQKDMTSLKIPLVNGKIYSGEIDGFTVTAKANGELESIEKDGALYAFDTQEKVKFVKFADYTFVLKTPLYLSDIIAKTADATGNLLAKASSEILNESGDKFILDAAGSGNVEKAQVNGGAELTPVAATPFGFATINDMEIAKAKFNDENLEFTLTAMPAPKYSDAKTYQIAQGKEMGGVMLKSETGYVNSKVEKGGHKFEVFGGGENKYNIVEKDENNNDLSAEQFNDGLYKFVEYNGTAVSSIRLVGSENDDTAVVRAGHIIGIGSANEVGINSLNGGIISFESIEKFEFNVDPADFVYLDKFNSINKDGTKEIKLNADLTIKSENGGAIDLTKVEFGDNKLSVNLKVGGTQDTIKFGGKIGNLAISGFETQDKVDFSALGATDKNVAPVTLGAGATVENGKIYTTDAGDAISGKNYAGAQFDELFAASGTAFKTAVTAAGKSIIAVKGSDVTKIYQVDNAEGAGVDTIDGSELHLVGVLDNGAASGDKGVMLSDANIA</sequence>
<feature type="region of interest" description="Disordered" evidence="1">
    <location>
        <begin position="217"/>
        <end position="236"/>
    </location>
</feature>